<evidence type="ECO:0000256" key="4">
    <source>
        <dbReference type="ARBA" id="ARBA00023136"/>
    </source>
</evidence>
<name>A0A5M3ZCB2_ASPTE</name>
<evidence type="ECO:0000256" key="3">
    <source>
        <dbReference type="ARBA" id="ARBA00022989"/>
    </source>
</evidence>
<dbReference type="PANTHER" id="PTHR15549:SF26">
    <property type="entry name" value="AXIAL BUDDING PATTERN PROTEIN 2-RELATED"/>
    <property type="match status" value="1"/>
</dbReference>
<keyword evidence="2" id="KW-0812">Transmembrane</keyword>
<dbReference type="PANTHER" id="PTHR15549">
    <property type="entry name" value="PAIRED IMMUNOGLOBULIN-LIKE TYPE 2 RECEPTOR"/>
    <property type="match status" value="1"/>
</dbReference>
<dbReference type="InterPro" id="IPR051694">
    <property type="entry name" value="Immunoregulatory_rcpt-like"/>
</dbReference>
<comment type="caution">
    <text evidence="5">The sequence shown here is derived from an EMBL/GenBank/DDBJ whole genome shotgun (WGS) entry which is preliminary data.</text>
</comment>
<proteinExistence type="predicted"/>
<evidence type="ECO:0000256" key="1">
    <source>
        <dbReference type="ARBA" id="ARBA00004167"/>
    </source>
</evidence>
<dbReference type="VEuPathDB" id="FungiDB:ATEG_06706"/>
<dbReference type="Proteomes" id="UP000452235">
    <property type="component" value="Unassembled WGS sequence"/>
</dbReference>
<accession>A0A5M3ZCB2</accession>
<evidence type="ECO:0000256" key="2">
    <source>
        <dbReference type="ARBA" id="ARBA00022692"/>
    </source>
</evidence>
<evidence type="ECO:0000313" key="5">
    <source>
        <dbReference type="EMBL" id="GFF20931.1"/>
    </source>
</evidence>
<dbReference type="GO" id="GO:0016020">
    <property type="term" value="C:membrane"/>
    <property type="evidence" value="ECO:0007669"/>
    <property type="project" value="UniProtKB-SubCell"/>
</dbReference>
<organism evidence="5 6">
    <name type="scientific">Aspergillus terreus</name>
    <dbReference type="NCBI Taxonomy" id="33178"/>
    <lineage>
        <taxon>Eukaryota</taxon>
        <taxon>Fungi</taxon>
        <taxon>Dikarya</taxon>
        <taxon>Ascomycota</taxon>
        <taxon>Pezizomycotina</taxon>
        <taxon>Eurotiomycetes</taxon>
        <taxon>Eurotiomycetidae</taxon>
        <taxon>Eurotiales</taxon>
        <taxon>Aspergillaceae</taxon>
        <taxon>Aspergillus</taxon>
        <taxon>Aspergillus subgen. Circumdati</taxon>
    </lineage>
</organism>
<keyword evidence="3" id="KW-1133">Transmembrane helix</keyword>
<evidence type="ECO:0000313" key="6">
    <source>
        <dbReference type="Proteomes" id="UP000452235"/>
    </source>
</evidence>
<sequence>MSASTYDSPIGFALRRSGGCLTDEVSCGHTWGDFYACCPGSTVCPGSRANYYNQVCCPSWSNCTIPLVASPHCANDSASMFDHTGYFCCLPGQTGFWTSNPTDAVGCSDELPDNVNETIIAAISQSGTVASSTLATTSGTSTSTGTGTGTTSSTATSSPDDTGSGTNTGAIAGGVVGGVAGLAIILALLWFFLRKRKQPENASVPLDAKGQGPLPPGELDGRSQPSELPGDHEMMHELPAGKMGA</sequence>
<reference evidence="5 6" key="1">
    <citation type="submission" date="2020-01" db="EMBL/GenBank/DDBJ databases">
        <title>Aspergillus terreus IFO 6365 whole genome shotgun sequence.</title>
        <authorList>
            <person name="Kanamasa S."/>
            <person name="Takahashi H."/>
        </authorList>
    </citation>
    <scope>NUCLEOTIDE SEQUENCE [LARGE SCALE GENOMIC DNA]</scope>
    <source>
        <strain evidence="5 6">IFO 6365</strain>
    </source>
</reference>
<dbReference type="VEuPathDB" id="FungiDB:ATEG_09754"/>
<gene>
    <name evidence="5" type="ORF">ATEIFO6365_0013026500</name>
</gene>
<protein>
    <submittedName>
        <fullName evidence="5">Glycophorin A domain protein</fullName>
    </submittedName>
</protein>
<comment type="subcellular location">
    <subcellularLocation>
        <location evidence="1">Membrane</location>
        <topology evidence="1">Single-pass membrane protein</topology>
    </subcellularLocation>
</comment>
<dbReference type="EMBL" id="BLJY01000013">
    <property type="protein sequence ID" value="GFF20931.1"/>
    <property type="molecule type" value="Genomic_DNA"/>
</dbReference>
<dbReference type="GO" id="GO:0071944">
    <property type="term" value="C:cell periphery"/>
    <property type="evidence" value="ECO:0007669"/>
    <property type="project" value="UniProtKB-ARBA"/>
</dbReference>
<dbReference type="OrthoDB" id="4779287at2759"/>
<keyword evidence="6" id="KW-1185">Reference proteome</keyword>
<keyword evidence="4" id="KW-0472">Membrane</keyword>
<dbReference type="AlphaFoldDB" id="A0A5M3ZCB2"/>